<dbReference type="PANTHER" id="PTHR33845:SF1">
    <property type="entry name" value="C2H2-TYPE DOMAIN-CONTAINING PROTEIN"/>
    <property type="match status" value="1"/>
</dbReference>
<evidence type="ECO:0000313" key="1">
    <source>
        <dbReference type="EMBL" id="CAH3189792.1"/>
    </source>
</evidence>
<name>A0ABN8SHD4_9CNID</name>
<evidence type="ECO:0008006" key="3">
    <source>
        <dbReference type="Google" id="ProtNLM"/>
    </source>
</evidence>
<protein>
    <recommendedName>
        <fullName evidence="3">Integrase catalytic domain-containing protein</fullName>
    </recommendedName>
</protein>
<evidence type="ECO:0000313" key="2">
    <source>
        <dbReference type="Proteomes" id="UP001159405"/>
    </source>
</evidence>
<reference evidence="1 2" key="1">
    <citation type="submission" date="2022-05" db="EMBL/GenBank/DDBJ databases">
        <authorList>
            <consortium name="Genoscope - CEA"/>
            <person name="William W."/>
        </authorList>
    </citation>
    <scope>NUCLEOTIDE SEQUENCE [LARGE SCALE GENOMIC DNA]</scope>
</reference>
<dbReference type="PANTHER" id="PTHR33845">
    <property type="entry name" value="C2H2-TYPE DOMAIN-CONTAINING PROTEIN"/>
    <property type="match status" value="1"/>
</dbReference>
<dbReference type="EMBL" id="CALNXK010000764">
    <property type="protein sequence ID" value="CAH3189792.1"/>
    <property type="molecule type" value="Genomic_DNA"/>
</dbReference>
<gene>
    <name evidence="1" type="ORF">PLOB_00044676</name>
</gene>
<dbReference type="Proteomes" id="UP001159405">
    <property type="component" value="Unassembled WGS sequence"/>
</dbReference>
<comment type="caution">
    <text evidence="1">The sequence shown here is derived from an EMBL/GenBank/DDBJ whole genome shotgun (WGS) entry which is preliminary data.</text>
</comment>
<proteinExistence type="predicted"/>
<organism evidence="1 2">
    <name type="scientific">Porites lobata</name>
    <dbReference type="NCBI Taxonomy" id="104759"/>
    <lineage>
        <taxon>Eukaryota</taxon>
        <taxon>Metazoa</taxon>
        <taxon>Cnidaria</taxon>
        <taxon>Anthozoa</taxon>
        <taxon>Hexacorallia</taxon>
        <taxon>Scleractinia</taxon>
        <taxon>Fungiina</taxon>
        <taxon>Poritidae</taxon>
        <taxon>Porites</taxon>
    </lineage>
</organism>
<accession>A0ABN8SHD4</accession>
<keyword evidence="2" id="KW-1185">Reference proteome</keyword>
<sequence length="442" mass="50344">MDWATKYLPQHYREQMSEFFGKRGRSWHISAVITRSQEEGKCEVECFVHLFNTCKQNSFAVMSVIEHLLNTIKIEYPSINKAFLRSDNAGCYHSGPLILSLPYIGTRSGVIPLRYDFSDPQAGKDICDRKTAPMKAHIKRWVNEKHDVITAENMKEALESHGGLKGCRVAVVQVDTTKSVGVENKIPGISLLNNFLFEERAWRAYKVGPGCFIPHDKVIIERQGDTGLKVIQPFGARTKERDQQPMGWALKTVKKPSRMEAHVKAYLVQKFDTGCRTGQKADPVQVAREMKIVKDYAGHLLFTPQEWITAQQINSFFSRLSDVQRQTQMEKDTSEYATSQEFTEEDPDLEALENEIVLENLLIAINLQVTAPQHPIVVRNRNLCELSKAKKLNVLIVAELREMCESLQLEVSGSLARKKSFIELLNSYAKGCTCFTREENER</sequence>